<keyword evidence="2" id="KW-1185">Reference proteome</keyword>
<sequence length="126" mass="13919">MLPISLNPYLHCQGPCLPVDNNEWTTIYYDIVITSEGVGFDSRAKPILSGLSAQLWLNRLRASYILRGGTVLFTKTGWECASEQRILCSGKPGGSSASRLSLMTDLRASNEPRVTLCFLPATRRKV</sequence>
<reference evidence="1 2" key="1">
    <citation type="journal article" date="2019" name="Nat. Ecol. Evol.">
        <title>Megaphylogeny resolves global patterns of mushroom evolution.</title>
        <authorList>
            <person name="Varga T."/>
            <person name="Krizsan K."/>
            <person name="Foldi C."/>
            <person name="Dima B."/>
            <person name="Sanchez-Garcia M."/>
            <person name="Sanchez-Ramirez S."/>
            <person name="Szollosi G.J."/>
            <person name="Szarkandi J.G."/>
            <person name="Papp V."/>
            <person name="Albert L."/>
            <person name="Andreopoulos W."/>
            <person name="Angelini C."/>
            <person name="Antonin V."/>
            <person name="Barry K.W."/>
            <person name="Bougher N.L."/>
            <person name="Buchanan P."/>
            <person name="Buyck B."/>
            <person name="Bense V."/>
            <person name="Catcheside P."/>
            <person name="Chovatia M."/>
            <person name="Cooper J."/>
            <person name="Damon W."/>
            <person name="Desjardin D."/>
            <person name="Finy P."/>
            <person name="Geml J."/>
            <person name="Haridas S."/>
            <person name="Hughes K."/>
            <person name="Justo A."/>
            <person name="Karasinski D."/>
            <person name="Kautmanova I."/>
            <person name="Kiss B."/>
            <person name="Kocsube S."/>
            <person name="Kotiranta H."/>
            <person name="LaButti K.M."/>
            <person name="Lechner B.E."/>
            <person name="Liimatainen K."/>
            <person name="Lipzen A."/>
            <person name="Lukacs Z."/>
            <person name="Mihaltcheva S."/>
            <person name="Morgado L.N."/>
            <person name="Niskanen T."/>
            <person name="Noordeloos M.E."/>
            <person name="Ohm R.A."/>
            <person name="Ortiz-Santana B."/>
            <person name="Ovrebo C."/>
            <person name="Racz N."/>
            <person name="Riley R."/>
            <person name="Savchenko A."/>
            <person name="Shiryaev A."/>
            <person name="Soop K."/>
            <person name="Spirin V."/>
            <person name="Szebenyi C."/>
            <person name="Tomsovsky M."/>
            <person name="Tulloss R.E."/>
            <person name="Uehling J."/>
            <person name="Grigoriev I.V."/>
            <person name="Vagvolgyi C."/>
            <person name="Papp T."/>
            <person name="Martin F.M."/>
            <person name="Miettinen O."/>
            <person name="Hibbett D.S."/>
            <person name="Nagy L.G."/>
        </authorList>
    </citation>
    <scope>NUCLEOTIDE SEQUENCE [LARGE SCALE GENOMIC DNA]</scope>
    <source>
        <strain evidence="1 2">OMC1185</strain>
    </source>
</reference>
<evidence type="ECO:0000313" key="1">
    <source>
        <dbReference type="EMBL" id="TFK57542.1"/>
    </source>
</evidence>
<proteinExistence type="predicted"/>
<dbReference type="EMBL" id="ML213503">
    <property type="protein sequence ID" value="TFK57542.1"/>
    <property type="molecule type" value="Genomic_DNA"/>
</dbReference>
<name>A0A5C3NJH5_9AGAM</name>
<dbReference type="AlphaFoldDB" id="A0A5C3NJH5"/>
<accession>A0A5C3NJH5</accession>
<gene>
    <name evidence="1" type="ORF">OE88DRAFT_147037</name>
</gene>
<protein>
    <submittedName>
        <fullName evidence="1">Uncharacterized protein</fullName>
    </submittedName>
</protein>
<organism evidence="1 2">
    <name type="scientific">Heliocybe sulcata</name>
    <dbReference type="NCBI Taxonomy" id="5364"/>
    <lineage>
        <taxon>Eukaryota</taxon>
        <taxon>Fungi</taxon>
        <taxon>Dikarya</taxon>
        <taxon>Basidiomycota</taxon>
        <taxon>Agaricomycotina</taxon>
        <taxon>Agaricomycetes</taxon>
        <taxon>Gloeophyllales</taxon>
        <taxon>Gloeophyllaceae</taxon>
        <taxon>Heliocybe</taxon>
    </lineage>
</organism>
<dbReference type="Proteomes" id="UP000305948">
    <property type="component" value="Unassembled WGS sequence"/>
</dbReference>
<evidence type="ECO:0000313" key="2">
    <source>
        <dbReference type="Proteomes" id="UP000305948"/>
    </source>
</evidence>